<evidence type="ECO:0000313" key="2">
    <source>
        <dbReference type="EMBL" id="CAB4990426.1"/>
    </source>
</evidence>
<dbReference type="EMBL" id="CAFBOR010000119">
    <property type="protein sequence ID" value="CAB4990426.1"/>
    <property type="molecule type" value="Genomic_DNA"/>
</dbReference>
<accession>A0A6J7PIZ3</accession>
<protein>
    <submittedName>
        <fullName evidence="3">Unannotated protein</fullName>
    </submittedName>
</protein>
<dbReference type="AlphaFoldDB" id="A0A6J7PIZ3"/>
<dbReference type="EMBL" id="CAFBPF010000035">
    <property type="protein sequence ID" value="CAB5005396.1"/>
    <property type="molecule type" value="Genomic_DNA"/>
</dbReference>
<reference evidence="3" key="1">
    <citation type="submission" date="2020-05" db="EMBL/GenBank/DDBJ databases">
        <authorList>
            <person name="Chiriac C."/>
            <person name="Salcher M."/>
            <person name="Ghai R."/>
            <person name="Kavagutti S V."/>
        </authorList>
    </citation>
    <scope>NUCLEOTIDE SEQUENCE</scope>
</reference>
<evidence type="ECO:0000313" key="1">
    <source>
        <dbReference type="EMBL" id="CAB4790728.1"/>
    </source>
</evidence>
<organism evidence="3">
    <name type="scientific">freshwater metagenome</name>
    <dbReference type="NCBI Taxonomy" id="449393"/>
    <lineage>
        <taxon>unclassified sequences</taxon>
        <taxon>metagenomes</taxon>
        <taxon>ecological metagenomes</taxon>
    </lineage>
</organism>
<dbReference type="EMBL" id="CAFAAH010000036">
    <property type="protein sequence ID" value="CAB4790728.1"/>
    <property type="molecule type" value="Genomic_DNA"/>
</dbReference>
<name>A0A6J7PIZ3_9ZZZZ</name>
<sequence length="60" mass="6365">MIVDMCLRPGTLEIEDPGAVPAKANDRGFGLFGDKSAVALRQITFFAVAQTSIGSRLQIA</sequence>
<gene>
    <name evidence="1" type="ORF">UFOPK2996_00419</name>
    <name evidence="2" type="ORF">UFOPK3974_00902</name>
    <name evidence="3" type="ORF">UFOPK4071_00425</name>
</gene>
<evidence type="ECO:0000313" key="3">
    <source>
        <dbReference type="EMBL" id="CAB5005396.1"/>
    </source>
</evidence>
<proteinExistence type="predicted"/>